<feature type="chain" id="PRO_5046851858" evidence="2">
    <location>
        <begin position="20"/>
        <end position="154"/>
    </location>
</feature>
<keyword evidence="1 2" id="KW-0732">Signal</keyword>
<evidence type="ECO:0000256" key="2">
    <source>
        <dbReference type="SAM" id="SignalP"/>
    </source>
</evidence>
<dbReference type="SUPFAM" id="SSF47565">
    <property type="entry name" value="Insect pheromone/odorant-binding proteins"/>
    <property type="match status" value="1"/>
</dbReference>
<feature type="signal peptide" evidence="2">
    <location>
        <begin position="1"/>
        <end position="19"/>
    </location>
</feature>
<dbReference type="SMART" id="SM00708">
    <property type="entry name" value="PhBP"/>
    <property type="match status" value="1"/>
</dbReference>
<dbReference type="PANTHER" id="PTHR11857">
    <property type="entry name" value="ODORANT BINDING PROTEIN-RELATED"/>
    <property type="match status" value="1"/>
</dbReference>
<dbReference type="InterPro" id="IPR036728">
    <property type="entry name" value="PBP_GOBP_sf"/>
</dbReference>
<dbReference type="EMBL" id="AP028920">
    <property type="protein sequence ID" value="BET00827.1"/>
    <property type="molecule type" value="Genomic_DNA"/>
</dbReference>
<reference evidence="3 4" key="1">
    <citation type="submission" date="2023-09" db="EMBL/GenBank/DDBJ databases">
        <title>Nesidiocoris tenuis whole genome shotgun sequence.</title>
        <authorList>
            <person name="Shibata T."/>
            <person name="Shimoda M."/>
            <person name="Kobayashi T."/>
            <person name="Uehara T."/>
        </authorList>
    </citation>
    <scope>NUCLEOTIDE SEQUENCE [LARGE SCALE GENOMIC DNA]</scope>
    <source>
        <strain evidence="3 4">Japan</strain>
    </source>
</reference>
<protein>
    <submittedName>
        <fullName evidence="3">Uncharacterized protein</fullName>
    </submittedName>
</protein>
<keyword evidence="4" id="KW-1185">Reference proteome</keyword>
<evidence type="ECO:0000256" key="1">
    <source>
        <dbReference type="ARBA" id="ARBA00022729"/>
    </source>
</evidence>
<organism evidence="3 4">
    <name type="scientific">Nesidiocoris tenuis</name>
    <dbReference type="NCBI Taxonomy" id="355587"/>
    <lineage>
        <taxon>Eukaryota</taxon>
        <taxon>Metazoa</taxon>
        <taxon>Ecdysozoa</taxon>
        <taxon>Arthropoda</taxon>
        <taxon>Hexapoda</taxon>
        <taxon>Insecta</taxon>
        <taxon>Pterygota</taxon>
        <taxon>Neoptera</taxon>
        <taxon>Paraneoptera</taxon>
        <taxon>Hemiptera</taxon>
        <taxon>Heteroptera</taxon>
        <taxon>Panheteroptera</taxon>
        <taxon>Cimicomorpha</taxon>
        <taxon>Miridae</taxon>
        <taxon>Dicyphina</taxon>
        <taxon>Nesidiocoris</taxon>
    </lineage>
</organism>
<dbReference type="InterPro" id="IPR006170">
    <property type="entry name" value="PBP/GOBP"/>
</dbReference>
<evidence type="ECO:0000313" key="4">
    <source>
        <dbReference type="Proteomes" id="UP001307889"/>
    </source>
</evidence>
<evidence type="ECO:0000313" key="3">
    <source>
        <dbReference type="EMBL" id="BET00827.1"/>
    </source>
</evidence>
<proteinExistence type="predicted"/>
<dbReference type="Gene3D" id="1.10.238.20">
    <property type="entry name" value="Pheromone/general odorant binding protein domain"/>
    <property type="match status" value="1"/>
</dbReference>
<name>A0ABN7B8W1_9HEMI</name>
<sequence>MEIIFKILLLGLLALQCHAAVTKEFRNQVLAARDKCKKEHKISDEALNEWVKNSKLPDGEAGKCYLACYMKEIGYMENGKLDYAQFEESNAKKWTDKEMLSKANAVDRTCVQDVKTEGKDDCTIAAEFVACKMREVKKIGLKLSRIPQSDPKPK</sequence>
<dbReference type="Pfam" id="PF01395">
    <property type="entry name" value="PBP_GOBP"/>
    <property type="match status" value="1"/>
</dbReference>
<dbReference type="CDD" id="cd23992">
    <property type="entry name" value="PBP_GOBP"/>
    <property type="match status" value="1"/>
</dbReference>
<gene>
    <name evidence="3" type="ORF">NTJ_13644</name>
</gene>
<dbReference type="Proteomes" id="UP001307889">
    <property type="component" value="Chromosome 12"/>
</dbReference>
<accession>A0ABN7B8W1</accession>